<evidence type="ECO:0000313" key="2">
    <source>
        <dbReference type="Proteomes" id="UP000076738"/>
    </source>
</evidence>
<keyword evidence="2" id="KW-1185">Reference proteome</keyword>
<organism evidence="1 2">
    <name type="scientific">Calocera viscosa (strain TUFC12733)</name>
    <dbReference type="NCBI Taxonomy" id="1330018"/>
    <lineage>
        <taxon>Eukaryota</taxon>
        <taxon>Fungi</taxon>
        <taxon>Dikarya</taxon>
        <taxon>Basidiomycota</taxon>
        <taxon>Agaricomycotina</taxon>
        <taxon>Dacrymycetes</taxon>
        <taxon>Dacrymycetales</taxon>
        <taxon>Dacrymycetaceae</taxon>
        <taxon>Calocera</taxon>
    </lineage>
</organism>
<sequence>MCCRQNIRLKTEPLHYHTIPRCATYPKMSTITAAQSTAMKNQRLGGTLAGYDQITVVSQGAINFQLAAFPALYPGMQKVDIVDDESGGELHVTLVGSEVELLTSPTTSTQVNYTITIGDDGGANTNTFSWWSGFGKNQKQTVVSANNWKITFTVDLSLNPETSDQDIPASIRAQILKPGDYSVLKLVFDFTTANVVSNSVGFVTPGLTQVDGKNQLVLMMQDWIAEQAANTTGQNNVLGYVMTTTPSGATPNGNWGTAPTVPPTALKFQNLGYIDPTTGVPDLTGHQSPTGDNNMLVYLEMTQKHGFPTALLQPVTNWVIPPTGNEPALDGLMALAKNVFLEGWFLPQLQQLNSNSAVTMLTANWSWDVKVISCYYSFTWTSGVSSGTALNFTPDTTADNTKSLNYIWTYSSKAEDDHSDIAQTHTTIGSTSVTNKVSIPWGLDANGQCVVSLSGTTSVHTSMQIELTGDPDTSDYHASWTCNLIFASVKDGGLNITQSPATVVPTVSGSVDDSLFHGGSLDSITTAVSSSLQNLPISNIVQACHLLLNGPWGFHFSGGTTFFMQGIEFSKEGDLMLDLSYKS</sequence>
<dbReference type="OrthoDB" id="5429442at2759"/>
<name>A0A167GDP9_CALVF</name>
<dbReference type="Proteomes" id="UP000076738">
    <property type="component" value="Unassembled WGS sequence"/>
</dbReference>
<reference evidence="1 2" key="1">
    <citation type="journal article" date="2016" name="Mol. Biol. Evol.">
        <title>Comparative Genomics of Early-Diverging Mushroom-Forming Fungi Provides Insights into the Origins of Lignocellulose Decay Capabilities.</title>
        <authorList>
            <person name="Nagy L.G."/>
            <person name="Riley R."/>
            <person name="Tritt A."/>
            <person name="Adam C."/>
            <person name="Daum C."/>
            <person name="Floudas D."/>
            <person name="Sun H."/>
            <person name="Yadav J.S."/>
            <person name="Pangilinan J."/>
            <person name="Larsson K.H."/>
            <person name="Matsuura K."/>
            <person name="Barry K."/>
            <person name="Labutti K."/>
            <person name="Kuo R."/>
            <person name="Ohm R.A."/>
            <person name="Bhattacharya S.S."/>
            <person name="Shirouzu T."/>
            <person name="Yoshinaga Y."/>
            <person name="Martin F.M."/>
            <person name="Grigoriev I.V."/>
            <person name="Hibbett D.S."/>
        </authorList>
    </citation>
    <scope>NUCLEOTIDE SEQUENCE [LARGE SCALE GENOMIC DNA]</scope>
    <source>
        <strain evidence="1 2">TUFC12733</strain>
    </source>
</reference>
<proteinExistence type="predicted"/>
<gene>
    <name evidence="1" type="ORF">CALVIDRAFT_602918</name>
</gene>
<dbReference type="EMBL" id="KV417341">
    <property type="protein sequence ID" value="KZO90448.1"/>
    <property type="molecule type" value="Genomic_DNA"/>
</dbReference>
<accession>A0A167GDP9</accession>
<protein>
    <submittedName>
        <fullName evidence="1">Uncharacterized protein</fullName>
    </submittedName>
</protein>
<dbReference type="AlphaFoldDB" id="A0A167GDP9"/>
<evidence type="ECO:0000313" key="1">
    <source>
        <dbReference type="EMBL" id="KZO90448.1"/>
    </source>
</evidence>